<sequence length="83" mass="9347">MDYQTIRQRLEDHTDNVATDRQILSVIAIAIIGIAETVNHISAQADRQVELLTRIEAMLNELKGMDPDATPRDDGGHHDDERL</sequence>
<evidence type="ECO:0000313" key="3">
    <source>
        <dbReference type="Proteomes" id="UP000029072"/>
    </source>
</evidence>
<comment type="caution">
    <text evidence="2">The sequence shown here is derived from an EMBL/GenBank/DDBJ whole genome shotgun (WGS) entry which is preliminary data.</text>
</comment>
<dbReference type="RefSeq" id="WP_043164565.1">
    <property type="nucleotide sequence ID" value="NZ_JDUV01000003.1"/>
</dbReference>
<organism evidence="2 3">
    <name type="scientific">Bifidobacterium callitrichos DSM 23973</name>
    <dbReference type="NCBI Taxonomy" id="1437609"/>
    <lineage>
        <taxon>Bacteria</taxon>
        <taxon>Bacillati</taxon>
        <taxon>Actinomycetota</taxon>
        <taxon>Actinomycetes</taxon>
        <taxon>Bifidobacteriales</taxon>
        <taxon>Bifidobacteriaceae</taxon>
        <taxon>Bifidobacterium</taxon>
    </lineage>
</organism>
<evidence type="ECO:0000256" key="1">
    <source>
        <dbReference type="SAM" id="MobiDB-lite"/>
    </source>
</evidence>
<evidence type="ECO:0000313" key="2">
    <source>
        <dbReference type="EMBL" id="KFI55261.1"/>
    </source>
</evidence>
<accession>A0A087A911</accession>
<reference evidence="2 3" key="1">
    <citation type="submission" date="2014-03" db="EMBL/GenBank/DDBJ databases">
        <title>Genomics of Bifidobacteria.</title>
        <authorList>
            <person name="Ventura M."/>
            <person name="Milani C."/>
            <person name="Lugli G.A."/>
        </authorList>
    </citation>
    <scope>NUCLEOTIDE SEQUENCE [LARGE SCALE GENOMIC DNA]</scope>
    <source>
        <strain evidence="2 3">DSM 23973</strain>
    </source>
</reference>
<feature type="region of interest" description="Disordered" evidence="1">
    <location>
        <begin position="62"/>
        <end position="83"/>
    </location>
</feature>
<protein>
    <submittedName>
        <fullName evidence="2">Uncharacterized protein</fullName>
    </submittedName>
</protein>
<name>A0A087A911_9BIFI</name>
<dbReference type="EMBL" id="JGYS01000006">
    <property type="protein sequence ID" value="KFI55261.1"/>
    <property type="molecule type" value="Genomic_DNA"/>
</dbReference>
<dbReference type="STRING" id="1437609.BCAL_1277"/>
<dbReference type="Proteomes" id="UP000029072">
    <property type="component" value="Unassembled WGS sequence"/>
</dbReference>
<dbReference type="AlphaFoldDB" id="A0A087A911"/>
<feature type="compositionally biased region" description="Basic and acidic residues" evidence="1">
    <location>
        <begin position="63"/>
        <end position="83"/>
    </location>
</feature>
<proteinExistence type="predicted"/>
<gene>
    <name evidence="2" type="ORF">BCAL_1277</name>
</gene>